<dbReference type="SUPFAM" id="SSF51905">
    <property type="entry name" value="FAD/NAD(P)-binding domain"/>
    <property type="match status" value="1"/>
</dbReference>
<organism evidence="3">
    <name type="scientific">Perkinsus marinus (strain ATCC 50983 / TXsc)</name>
    <dbReference type="NCBI Taxonomy" id="423536"/>
    <lineage>
        <taxon>Eukaryota</taxon>
        <taxon>Sar</taxon>
        <taxon>Alveolata</taxon>
        <taxon>Perkinsozoa</taxon>
        <taxon>Perkinsea</taxon>
        <taxon>Perkinsida</taxon>
        <taxon>Perkinsidae</taxon>
        <taxon>Perkinsus</taxon>
    </lineage>
</organism>
<dbReference type="Proteomes" id="UP000007800">
    <property type="component" value="Unassembled WGS sequence"/>
</dbReference>
<evidence type="ECO:0000259" key="1">
    <source>
        <dbReference type="Pfam" id="PF01266"/>
    </source>
</evidence>
<dbReference type="AlphaFoldDB" id="C5KHM0"/>
<dbReference type="RefSeq" id="XP_002784286.1">
    <property type="nucleotide sequence ID" value="XM_002784240.1"/>
</dbReference>
<name>C5KHM0_PERM5</name>
<reference evidence="2 3" key="1">
    <citation type="submission" date="2008-07" db="EMBL/GenBank/DDBJ databases">
        <authorList>
            <person name="El-Sayed N."/>
            <person name="Caler E."/>
            <person name="Inman J."/>
            <person name="Amedeo P."/>
            <person name="Hass B."/>
            <person name="Wortman J."/>
        </authorList>
    </citation>
    <scope>NUCLEOTIDE SEQUENCE [LARGE SCALE GENOMIC DNA]</scope>
    <source>
        <strain evidence="3">ATCC 50983 / TXsc</strain>
    </source>
</reference>
<proteinExistence type="predicted"/>
<dbReference type="InParanoid" id="C5KHM0"/>
<sequence length="82" mass="8714">MPVVIVGGGIMAASTAYYLATLDKSSIIIEQKQWGAQPVARQAASWLEPGAPRLDKGTTRSSLMDSETAQGLLYLNCPTDSD</sequence>
<gene>
    <name evidence="2" type="ORF">Pmar_PMAR003545</name>
</gene>
<evidence type="ECO:0000313" key="2">
    <source>
        <dbReference type="EMBL" id="EER16082.1"/>
    </source>
</evidence>
<protein>
    <recommendedName>
        <fullName evidence="1">FAD dependent oxidoreductase domain-containing protein</fullName>
    </recommendedName>
</protein>
<dbReference type="Pfam" id="PF01266">
    <property type="entry name" value="DAO"/>
    <property type="match status" value="1"/>
</dbReference>
<dbReference type="Gene3D" id="3.50.50.60">
    <property type="entry name" value="FAD/NAD(P)-binding domain"/>
    <property type="match status" value="1"/>
</dbReference>
<dbReference type="EMBL" id="GG673069">
    <property type="protein sequence ID" value="EER16082.1"/>
    <property type="molecule type" value="Genomic_DNA"/>
</dbReference>
<accession>C5KHM0</accession>
<keyword evidence="3" id="KW-1185">Reference proteome</keyword>
<feature type="domain" description="FAD dependent oxidoreductase" evidence="1">
    <location>
        <begin position="3"/>
        <end position="52"/>
    </location>
</feature>
<dbReference type="InterPro" id="IPR006076">
    <property type="entry name" value="FAD-dep_OxRdtase"/>
</dbReference>
<dbReference type="InterPro" id="IPR036188">
    <property type="entry name" value="FAD/NAD-bd_sf"/>
</dbReference>
<dbReference type="GeneID" id="9061068"/>
<evidence type="ECO:0000313" key="3">
    <source>
        <dbReference type="Proteomes" id="UP000007800"/>
    </source>
</evidence>